<dbReference type="GeneID" id="113146859"/>
<dbReference type="RefSeq" id="XP_026191247.1">
    <property type="nucleotide sequence ID" value="XM_026335462.1"/>
</dbReference>
<feature type="region of interest" description="Disordered" evidence="1">
    <location>
        <begin position="1"/>
        <end position="59"/>
    </location>
</feature>
<evidence type="ECO:0000256" key="1">
    <source>
        <dbReference type="SAM" id="MobiDB-lite"/>
    </source>
</evidence>
<dbReference type="Proteomes" id="UP000515125">
    <property type="component" value="Unplaced"/>
</dbReference>
<organism evidence="2 3">
    <name type="scientific">Cyclospora cayetanensis</name>
    <dbReference type="NCBI Taxonomy" id="88456"/>
    <lineage>
        <taxon>Eukaryota</taxon>
        <taxon>Sar</taxon>
        <taxon>Alveolata</taxon>
        <taxon>Apicomplexa</taxon>
        <taxon>Conoidasida</taxon>
        <taxon>Coccidia</taxon>
        <taxon>Eucoccidiorida</taxon>
        <taxon>Eimeriorina</taxon>
        <taxon>Eimeriidae</taxon>
        <taxon>Cyclospora</taxon>
    </lineage>
</organism>
<gene>
    <name evidence="3" type="primary">LOC113146859</name>
</gene>
<evidence type="ECO:0000313" key="2">
    <source>
        <dbReference type="Proteomes" id="UP000515125"/>
    </source>
</evidence>
<feature type="region of interest" description="Disordered" evidence="1">
    <location>
        <begin position="95"/>
        <end position="118"/>
    </location>
</feature>
<name>A0A6P6RUW3_9EIME</name>
<protein>
    <submittedName>
        <fullName evidence="3">Uncharacterized protein LOC113146859</fullName>
    </submittedName>
</protein>
<accession>A0A6P6RUW3</accession>
<evidence type="ECO:0000313" key="3">
    <source>
        <dbReference type="RefSeq" id="XP_026191247.1"/>
    </source>
</evidence>
<reference evidence="3" key="1">
    <citation type="submission" date="2025-08" db="UniProtKB">
        <authorList>
            <consortium name="RefSeq"/>
        </authorList>
    </citation>
    <scope>IDENTIFICATION</scope>
</reference>
<sequence length="220" mass="22272">MQAMQPCAVSQKKRKNAASETADVSAAKRAQARSPKPERRGGWRGSTPPATGARSGVCTGALRLRGVAEASRRRSLLGGSTPSPSLLLRRQILLPEGATPPRHTPRTGCSPTKGRLKTAADADARSRCREAEASISAAATGAAAAAGCSALAGSSGGERSGCAAADPASEAFPCMRLNASSHCKCPSRRAGTAPLPGKAFGERTAVAAAEKSAGGRERGL</sequence>
<dbReference type="AlphaFoldDB" id="A0A6P6RUW3"/>
<keyword evidence="2" id="KW-1185">Reference proteome</keyword>
<proteinExistence type="predicted"/>